<sequence>MFTKPEIEAAMQLIQLSGDSNIDFQIHDTSNSLCEALPITNTERIKKEVVCDDDESQGSCTTSDMTSLTKSVRRYFLDEDEVVGRKRKRKRFRSIVEIYSRMDSANSYDNDYQLAADSDHRSSTYV</sequence>
<dbReference type="PANTHER" id="PTHR35167">
    <property type="entry name" value="OS05G0216466 PROTEIN"/>
    <property type="match status" value="1"/>
</dbReference>
<reference evidence="1" key="1">
    <citation type="journal article" date="2019" name="Sci. Rep.">
        <title>Draft genome of Tanacetum cinerariifolium, the natural source of mosquito coil.</title>
        <authorList>
            <person name="Yamashiro T."/>
            <person name="Shiraishi A."/>
            <person name="Satake H."/>
            <person name="Nakayama K."/>
        </authorList>
    </citation>
    <scope>NUCLEOTIDE SEQUENCE</scope>
</reference>
<dbReference type="PANTHER" id="PTHR35167:SF3">
    <property type="entry name" value="OS05G0216466 PROTEIN"/>
    <property type="match status" value="1"/>
</dbReference>
<accession>A0A6L2K2L4</accession>
<proteinExistence type="predicted"/>
<dbReference type="AlphaFoldDB" id="A0A6L2K2L4"/>
<gene>
    <name evidence="1" type="ORF">Tci_015609</name>
</gene>
<name>A0A6L2K2L4_TANCI</name>
<comment type="caution">
    <text evidence="1">The sequence shown here is derived from an EMBL/GenBank/DDBJ whole genome shotgun (WGS) entry which is preliminary data.</text>
</comment>
<organism evidence="1">
    <name type="scientific">Tanacetum cinerariifolium</name>
    <name type="common">Dalmatian daisy</name>
    <name type="synonym">Chrysanthemum cinerariifolium</name>
    <dbReference type="NCBI Taxonomy" id="118510"/>
    <lineage>
        <taxon>Eukaryota</taxon>
        <taxon>Viridiplantae</taxon>
        <taxon>Streptophyta</taxon>
        <taxon>Embryophyta</taxon>
        <taxon>Tracheophyta</taxon>
        <taxon>Spermatophyta</taxon>
        <taxon>Magnoliopsida</taxon>
        <taxon>eudicotyledons</taxon>
        <taxon>Gunneridae</taxon>
        <taxon>Pentapetalae</taxon>
        <taxon>asterids</taxon>
        <taxon>campanulids</taxon>
        <taxon>Asterales</taxon>
        <taxon>Asteraceae</taxon>
        <taxon>Asteroideae</taxon>
        <taxon>Anthemideae</taxon>
        <taxon>Anthemidinae</taxon>
        <taxon>Tanacetum</taxon>
    </lineage>
</organism>
<protein>
    <submittedName>
        <fullName evidence="1">Uncharacterized protein</fullName>
    </submittedName>
</protein>
<evidence type="ECO:0000313" key="1">
    <source>
        <dbReference type="EMBL" id="GEU43631.1"/>
    </source>
</evidence>
<dbReference type="EMBL" id="BKCJ010001736">
    <property type="protein sequence ID" value="GEU43631.1"/>
    <property type="molecule type" value="Genomic_DNA"/>
</dbReference>